<keyword evidence="1" id="KW-0805">Transcription regulation</keyword>
<dbReference type="CDD" id="cd00038">
    <property type="entry name" value="CAP_ED"/>
    <property type="match status" value="1"/>
</dbReference>
<organism evidence="6 7">
    <name type="scientific">Novosphingobium panipatense</name>
    <dbReference type="NCBI Taxonomy" id="428991"/>
    <lineage>
        <taxon>Bacteria</taxon>
        <taxon>Pseudomonadati</taxon>
        <taxon>Pseudomonadota</taxon>
        <taxon>Alphaproteobacteria</taxon>
        <taxon>Sphingomonadales</taxon>
        <taxon>Sphingomonadaceae</taxon>
        <taxon>Novosphingobium</taxon>
    </lineage>
</organism>
<comment type="caution">
    <text evidence="6">The sequence shown here is derived from an EMBL/GenBank/DDBJ whole genome shotgun (WGS) entry which is preliminary data.</text>
</comment>
<keyword evidence="7" id="KW-1185">Reference proteome</keyword>
<proteinExistence type="predicted"/>
<keyword evidence="3" id="KW-0804">Transcription</keyword>
<evidence type="ECO:0000256" key="1">
    <source>
        <dbReference type="ARBA" id="ARBA00023015"/>
    </source>
</evidence>
<evidence type="ECO:0000313" key="7">
    <source>
        <dbReference type="Proteomes" id="UP001157910"/>
    </source>
</evidence>
<dbReference type="SUPFAM" id="SSF51206">
    <property type="entry name" value="cAMP-binding domain-like"/>
    <property type="match status" value="1"/>
</dbReference>
<sequence length="253" mass="28764">MTAYCSFGNRSHLSLHLPAFANLTEADREILDTVLNRRVRVLPPRHDIIREGDRPGHVCFILDGWAQRYKQLADGRRQILSFFVAGDLCDANVFIPCAMDHSLSTITQVQLAEVAKPDLRELAEAIPRVGEALRRTEQVAIAIQREWTTSIGQRTAYERIAHLFCEMFMRLRDGGATQGDTCDFPLTQSDIADATGLTQVHVNRTIQEMRRDGLIELRNRQLTMHDLDRLMAVALFNPHYLHLDPAESQHQPV</sequence>
<evidence type="ECO:0000259" key="4">
    <source>
        <dbReference type="PROSITE" id="PS50042"/>
    </source>
</evidence>
<dbReference type="SUPFAM" id="SSF46785">
    <property type="entry name" value="Winged helix' DNA-binding domain"/>
    <property type="match status" value="1"/>
</dbReference>
<evidence type="ECO:0000256" key="2">
    <source>
        <dbReference type="ARBA" id="ARBA00023125"/>
    </source>
</evidence>
<dbReference type="InterPro" id="IPR018490">
    <property type="entry name" value="cNMP-bd_dom_sf"/>
</dbReference>
<feature type="domain" description="HTH crp-type" evidence="5">
    <location>
        <begin position="154"/>
        <end position="228"/>
    </location>
</feature>
<name>A0ABY1QMN3_9SPHN</name>
<reference evidence="6 7" key="1">
    <citation type="submission" date="2017-05" db="EMBL/GenBank/DDBJ databases">
        <authorList>
            <person name="Varghese N."/>
            <person name="Submissions S."/>
        </authorList>
    </citation>
    <scope>NUCLEOTIDE SEQUENCE [LARGE SCALE GENOMIC DNA]</scope>
    <source>
        <strain evidence="6 7">SM16</strain>
    </source>
</reference>
<dbReference type="EMBL" id="FXUI01000008">
    <property type="protein sequence ID" value="SMP75262.1"/>
    <property type="molecule type" value="Genomic_DNA"/>
</dbReference>
<dbReference type="Pfam" id="PF13545">
    <property type="entry name" value="HTH_Crp_2"/>
    <property type="match status" value="1"/>
</dbReference>
<dbReference type="Proteomes" id="UP001157910">
    <property type="component" value="Unassembled WGS sequence"/>
</dbReference>
<gene>
    <name evidence="6" type="ORF">SAMN06296065_10837</name>
</gene>
<dbReference type="PANTHER" id="PTHR24567:SF68">
    <property type="entry name" value="DNA-BINDING TRANSCRIPTIONAL DUAL REGULATOR CRP"/>
    <property type="match status" value="1"/>
</dbReference>
<protein>
    <submittedName>
        <fullName evidence="6">cAMP-binding domain of CRP or a regulatory subunit of cAMP-dependent protein kinases</fullName>
    </submittedName>
</protein>
<dbReference type="PROSITE" id="PS51063">
    <property type="entry name" value="HTH_CRP_2"/>
    <property type="match status" value="1"/>
</dbReference>
<evidence type="ECO:0000256" key="3">
    <source>
        <dbReference type="ARBA" id="ARBA00023163"/>
    </source>
</evidence>
<dbReference type="InterPro" id="IPR050397">
    <property type="entry name" value="Env_Response_Regulators"/>
</dbReference>
<keyword evidence="2" id="KW-0238">DNA-binding</keyword>
<feature type="domain" description="Cyclic nucleotide-binding" evidence="4">
    <location>
        <begin position="19"/>
        <end position="87"/>
    </location>
</feature>
<dbReference type="PANTHER" id="PTHR24567">
    <property type="entry name" value="CRP FAMILY TRANSCRIPTIONAL REGULATORY PROTEIN"/>
    <property type="match status" value="1"/>
</dbReference>
<dbReference type="SMART" id="SM00100">
    <property type="entry name" value="cNMP"/>
    <property type="match status" value="1"/>
</dbReference>
<evidence type="ECO:0000313" key="6">
    <source>
        <dbReference type="EMBL" id="SMP75262.1"/>
    </source>
</evidence>
<dbReference type="Pfam" id="PF00027">
    <property type="entry name" value="cNMP_binding"/>
    <property type="match status" value="1"/>
</dbReference>
<dbReference type="InterPro" id="IPR000595">
    <property type="entry name" value="cNMP-bd_dom"/>
</dbReference>
<dbReference type="InterPro" id="IPR014710">
    <property type="entry name" value="RmlC-like_jellyroll"/>
</dbReference>
<dbReference type="SMART" id="SM00419">
    <property type="entry name" value="HTH_CRP"/>
    <property type="match status" value="1"/>
</dbReference>
<dbReference type="Gene3D" id="2.60.120.10">
    <property type="entry name" value="Jelly Rolls"/>
    <property type="match status" value="1"/>
</dbReference>
<dbReference type="InterPro" id="IPR012318">
    <property type="entry name" value="HTH_CRP"/>
</dbReference>
<dbReference type="InterPro" id="IPR036388">
    <property type="entry name" value="WH-like_DNA-bd_sf"/>
</dbReference>
<accession>A0ABY1QMN3</accession>
<dbReference type="PROSITE" id="PS50042">
    <property type="entry name" value="CNMP_BINDING_3"/>
    <property type="match status" value="1"/>
</dbReference>
<dbReference type="InterPro" id="IPR036390">
    <property type="entry name" value="WH_DNA-bd_sf"/>
</dbReference>
<dbReference type="Gene3D" id="1.10.10.10">
    <property type="entry name" value="Winged helix-like DNA-binding domain superfamily/Winged helix DNA-binding domain"/>
    <property type="match status" value="1"/>
</dbReference>
<evidence type="ECO:0000259" key="5">
    <source>
        <dbReference type="PROSITE" id="PS51063"/>
    </source>
</evidence>